<dbReference type="GeneID" id="36399410"/>
<evidence type="ECO:0000313" key="1">
    <source>
        <dbReference type="EMBL" id="CEG47484.1"/>
    </source>
</evidence>
<dbReference type="EMBL" id="CCYD01002589">
    <property type="protein sequence ID" value="CEG47484.1"/>
    <property type="molecule type" value="Genomic_DNA"/>
</dbReference>
<dbReference type="OrthoDB" id="92853at2759"/>
<keyword evidence="2" id="KW-1185">Reference proteome</keyword>
<dbReference type="RefSeq" id="XP_024583853.1">
    <property type="nucleotide sequence ID" value="XM_024718456.1"/>
</dbReference>
<dbReference type="Proteomes" id="UP000054928">
    <property type="component" value="Unassembled WGS sequence"/>
</dbReference>
<accession>A0A0P1B053</accession>
<dbReference type="AlphaFoldDB" id="A0A0P1B053"/>
<proteinExistence type="predicted"/>
<reference evidence="2" key="1">
    <citation type="submission" date="2014-09" db="EMBL/GenBank/DDBJ databases">
        <authorList>
            <person name="Sharma Rahul"/>
            <person name="Thines Marco"/>
        </authorList>
    </citation>
    <scope>NUCLEOTIDE SEQUENCE [LARGE SCALE GENOMIC DNA]</scope>
</reference>
<evidence type="ECO:0000313" key="2">
    <source>
        <dbReference type="Proteomes" id="UP000054928"/>
    </source>
</evidence>
<dbReference type="OMA" id="FHGYKAM"/>
<name>A0A0P1B053_PLAHL</name>
<protein>
    <submittedName>
        <fullName evidence="1">Uncharacterized protein</fullName>
    </submittedName>
</protein>
<organism evidence="1 2">
    <name type="scientific">Plasmopara halstedii</name>
    <name type="common">Downy mildew of sunflower</name>
    <dbReference type="NCBI Taxonomy" id="4781"/>
    <lineage>
        <taxon>Eukaryota</taxon>
        <taxon>Sar</taxon>
        <taxon>Stramenopiles</taxon>
        <taxon>Oomycota</taxon>
        <taxon>Peronosporomycetes</taxon>
        <taxon>Peronosporales</taxon>
        <taxon>Peronosporaceae</taxon>
        <taxon>Plasmopara</taxon>
    </lineage>
</organism>
<sequence length="169" mass="18439">MAERYIDVEGFEAYEDNDGQELTLQKLVSASVGDAFDAWLRLVWLGHGSTLQSGEGRGLVGHRRSFSLGVEEKILSAGLPDNSDRIPTLRFSIQKSGVLMLSSHVALVQFVADRTASPSHPKTLIIWSCKFVPSTAGGVLFCGGFFSRMMIKSVLSSSLEEIEASFQPK</sequence>